<evidence type="ECO:0000313" key="5">
    <source>
        <dbReference type="Proteomes" id="UP000429607"/>
    </source>
</evidence>
<name>A0A6A3LPK5_9STRA</name>
<evidence type="ECO:0000313" key="3">
    <source>
        <dbReference type="EMBL" id="KAE9039734.1"/>
    </source>
</evidence>
<evidence type="ECO:0008006" key="8">
    <source>
        <dbReference type="Google" id="ProtNLM"/>
    </source>
</evidence>
<dbReference type="OrthoDB" id="10268661at2759"/>
<reference evidence="5 7" key="1">
    <citation type="submission" date="2018-09" db="EMBL/GenBank/DDBJ databases">
        <title>Genomic investigation of the strawberry pathogen Phytophthora fragariae indicates pathogenicity is determined by transcriptional variation in three key races.</title>
        <authorList>
            <person name="Adams T.M."/>
            <person name="Armitage A.D."/>
            <person name="Sobczyk M.K."/>
            <person name="Bates H.J."/>
            <person name="Dunwell J.M."/>
            <person name="Nellist C.F."/>
            <person name="Harrison R.J."/>
        </authorList>
    </citation>
    <scope>NUCLEOTIDE SEQUENCE [LARGE SCALE GENOMIC DNA]</scope>
    <source>
        <strain evidence="3 5">SCRP249</strain>
        <strain evidence="2 7">SCRP324</strain>
        <strain evidence="4 6">SCRP333</strain>
    </source>
</reference>
<dbReference type="Proteomes" id="UP000429607">
    <property type="component" value="Unassembled WGS sequence"/>
</dbReference>
<dbReference type="EMBL" id="QXFV01000367">
    <property type="protein sequence ID" value="KAE9039734.1"/>
    <property type="molecule type" value="Genomic_DNA"/>
</dbReference>
<dbReference type="Proteomes" id="UP000434957">
    <property type="component" value="Unassembled WGS sequence"/>
</dbReference>
<keyword evidence="1" id="KW-0732">Signal</keyword>
<protein>
    <recommendedName>
        <fullName evidence="8">Secreted protein</fullName>
    </recommendedName>
</protein>
<dbReference type="Proteomes" id="UP000435112">
    <property type="component" value="Unassembled WGS sequence"/>
</dbReference>
<dbReference type="AlphaFoldDB" id="A0A6A3LPK5"/>
<evidence type="ECO:0000256" key="1">
    <source>
        <dbReference type="SAM" id="SignalP"/>
    </source>
</evidence>
<dbReference type="EMBL" id="QXFU01000861">
    <property type="protein sequence ID" value="KAE9018144.1"/>
    <property type="molecule type" value="Genomic_DNA"/>
</dbReference>
<comment type="caution">
    <text evidence="2">The sequence shown here is derived from an EMBL/GenBank/DDBJ whole genome shotgun (WGS) entry which is preliminary data.</text>
</comment>
<gene>
    <name evidence="3" type="ORF">PR001_g7388</name>
    <name evidence="2" type="ORF">PR002_g13189</name>
    <name evidence="4" type="ORF">PR003_g13663</name>
</gene>
<evidence type="ECO:0000313" key="2">
    <source>
        <dbReference type="EMBL" id="KAE9018144.1"/>
    </source>
</evidence>
<feature type="signal peptide" evidence="1">
    <location>
        <begin position="1"/>
        <end position="24"/>
    </location>
</feature>
<accession>A0A6A3LPK5</accession>
<evidence type="ECO:0000313" key="4">
    <source>
        <dbReference type="EMBL" id="KAE9334145.1"/>
    </source>
</evidence>
<sequence length="63" mass="6961">MHSLWYRELKTALFLLMAPPSWDACGKSLGVKVRIGTVRSIGCSHGPIRNSSCLVRHGCGSYR</sequence>
<evidence type="ECO:0000313" key="7">
    <source>
        <dbReference type="Proteomes" id="UP000435112"/>
    </source>
</evidence>
<feature type="chain" id="PRO_5036164996" description="Secreted protein" evidence="1">
    <location>
        <begin position="25"/>
        <end position="63"/>
    </location>
</feature>
<evidence type="ECO:0000313" key="6">
    <source>
        <dbReference type="Proteomes" id="UP000434957"/>
    </source>
</evidence>
<dbReference type="EMBL" id="QXFT01000870">
    <property type="protein sequence ID" value="KAE9334145.1"/>
    <property type="molecule type" value="Genomic_DNA"/>
</dbReference>
<organism evidence="2 7">
    <name type="scientific">Phytophthora rubi</name>
    <dbReference type="NCBI Taxonomy" id="129364"/>
    <lineage>
        <taxon>Eukaryota</taxon>
        <taxon>Sar</taxon>
        <taxon>Stramenopiles</taxon>
        <taxon>Oomycota</taxon>
        <taxon>Peronosporomycetes</taxon>
        <taxon>Peronosporales</taxon>
        <taxon>Peronosporaceae</taxon>
        <taxon>Phytophthora</taxon>
    </lineage>
</organism>
<proteinExistence type="predicted"/>
<keyword evidence="6" id="KW-1185">Reference proteome</keyword>